<reference evidence="1 2" key="1">
    <citation type="submission" date="2020-12" db="EMBL/GenBank/DDBJ databases">
        <title>Genomic characterization of four novel bacteriophages infecting Klebsiella pneumoniae.</title>
        <authorList>
            <person name="Estrada Bonilla B."/>
            <person name="Costa A.R."/>
            <person name="van Rossum T."/>
            <person name="Hagedoorn S."/>
            <person name="Wallinga H."/>
            <person name="Xiao M."/>
            <person name="Song W."/>
            <person name="Haas P.-J."/>
            <person name="Nobrega F.L."/>
            <person name="Brouns S.J.J."/>
        </authorList>
    </citation>
    <scope>NUCLEOTIDE SEQUENCE [LARGE SCALE GENOMIC DNA]</scope>
</reference>
<evidence type="ECO:0000313" key="2">
    <source>
        <dbReference type="Proteomes" id="UP000596381"/>
    </source>
</evidence>
<accession>A0A7U0GBE7</accession>
<name>A0A7U0GBE7_9CAUD</name>
<proteinExistence type="predicted"/>
<sequence length="410" mass="47066">METEKNTKIVKPVPGVFTFIGEDGKNLRDIVMELNNQWSFYMVKRVGDDAQLDALNETLENVEKEGVDRSSMAAVEALNIAPLSDHYPVNSYTLKRSKTQQKVACEEIGKQIAQVVINAIKTAIKWVKEKMKSFVDFFTKTLDKQKRAETDEFLKKIEEMGFNSKMRTKEEILHDPKLSPMAAAIEENYTVYADRAITSKETNAILGSLVKHPEPIVDYMEKTVTRLESLIKAVVTGKWDESHEIDVATVKPFKSEQLEKLLRLLNGNGDSLNDRLRQAMTTLATEQEEHSGKSLPYDVKPLTDVCKQAFENLKEDTSPFIYPESASERIITVSRRIHASLEAMDKLLEQAKYFERDRSAVYKVREVSDNLFAALQSMQFITDVACDFYDENRRWLKRLYMFLVYAQPEE</sequence>
<organism evidence="1 2">
    <name type="scientific">Klebsiella phage vB_KpM_FBKp24</name>
    <dbReference type="NCBI Taxonomy" id="2801834"/>
    <lineage>
        <taxon>Viruses</taxon>
        <taxon>Duplodnaviria</taxon>
        <taxon>Heunggongvirae</taxon>
        <taxon>Uroviricota</taxon>
        <taxon>Caudoviricetes</taxon>
        <taxon>Chimalliviridae</taxon>
        <taxon>Maaswegvirus</taxon>
        <taxon>Maaswegvirus Kp24</taxon>
    </lineage>
</organism>
<keyword evidence="2" id="KW-1185">Reference proteome</keyword>
<evidence type="ECO:0000313" key="1">
    <source>
        <dbReference type="EMBL" id="QQV92062.1"/>
    </source>
</evidence>
<dbReference type="Proteomes" id="UP000596381">
    <property type="component" value="Segment"/>
</dbReference>
<gene>
    <name evidence="1" type="ORF">vBKpMFBKp24_021</name>
</gene>
<dbReference type="EMBL" id="MW394391">
    <property type="protein sequence ID" value="QQV92062.1"/>
    <property type="molecule type" value="Genomic_DNA"/>
</dbReference>
<protein>
    <submittedName>
        <fullName evidence="1">Uncharacterized protein</fullName>
    </submittedName>
</protein>